<dbReference type="GeneID" id="2648381"/>
<keyword evidence="4" id="KW-1185">Reference proteome</keyword>
<evidence type="ECO:0000256" key="1">
    <source>
        <dbReference type="SAM" id="MobiDB-lite"/>
    </source>
</evidence>
<dbReference type="RefSeq" id="NP_858997.1">
    <property type="nucleotide sequence ID" value="NC_004902.1"/>
</dbReference>
<accession>Q7Y5G7</accession>
<dbReference type="EMBL" id="AY299121">
    <property type="protein sequence ID" value="AAP58717.1"/>
    <property type="molecule type" value="Genomic_DNA"/>
</dbReference>
<dbReference type="Gene3D" id="3.90.75.20">
    <property type="match status" value="1"/>
</dbReference>
<name>Q7Y5G7_9CAUD</name>
<feature type="compositionally biased region" description="Polar residues" evidence="1">
    <location>
        <begin position="99"/>
        <end position="115"/>
    </location>
</feature>
<organism evidence="3 4">
    <name type="scientific">Xanthomonas phage Xp10</name>
    <dbReference type="NCBI Taxonomy" id="2907956"/>
    <lineage>
        <taxon>Viruses</taxon>
        <taxon>Duplodnaviria</taxon>
        <taxon>Heunggongvirae</taxon>
        <taxon>Uroviricota</taxon>
        <taxon>Caudoviricetes</taxon>
        <taxon>Xipdecavirus</taxon>
        <taxon>Xipdecavirus Xp10</taxon>
    </lineage>
</organism>
<dbReference type="InterPro" id="IPR016177">
    <property type="entry name" value="DNA-bd_dom_sf"/>
</dbReference>
<dbReference type="SUPFAM" id="SSF54171">
    <property type="entry name" value="DNA-binding domain"/>
    <property type="match status" value="1"/>
</dbReference>
<evidence type="ECO:0000313" key="3">
    <source>
        <dbReference type="EMBL" id="AAP58717.1"/>
    </source>
</evidence>
<dbReference type="Gene3D" id="1.20.5.2050">
    <property type="match status" value="1"/>
</dbReference>
<dbReference type="SUPFAM" id="SSF54060">
    <property type="entry name" value="His-Me finger endonucleases"/>
    <property type="match status" value="1"/>
</dbReference>
<dbReference type="GO" id="GO:0003677">
    <property type="term" value="F:DNA binding"/>
    <property type="evidence" value="ECO:0007669"/>
    <property type="project" value="InterPro"/>
</dbReference>
<evidence type="ECO:0000259" key="2">
    <source>
        <dbReference type="Pfam" id="PF13392"/>
    </source>
</evidence>
<dbReference type="Pfam" id="PF13392">
    <property type="entry name" value="HNH_3"/>
    <property type="match status" value="1"/>
</dbReference>
<dbReference type="InterPro" id="IPR044925">
    <property type="entry name" value="His-Me_finger_sf"/>
</dbReference>
<feature type="domain" description="HNH nuclease" evidence="2">
    <location>
        <begin position="59"/>
        <end position="103"/>
    </location>
</feature>
<feature type="region of interest" description="Disordered" evidence="1">
    <location>
        <begin position="94"/>
        <end position="115"/>
    </location>
</feature>
<protein>
    <submittedName>
        <fullName evidence="3">49L</fullName>
    </submittedName>
</protein>
<sequence>MSKNNELSFEEVDQLLAYDPETGLLRWKLSRQGPAKAGSVAGTPHIQGYLQVRVHGKDYRAHRLAWLLHTGSWPSQHLDHISGQRDDNRFSNLRECNKSENGQNRGMSSNNTSGVQGVCWHKQTKKWRARIMVQGKHISLGYFTTIEEAAAARAAAKQQYHTFQPVERNECVAI</sequence>
<reference evidence="3 4" key="1">
    <citation type="journal article" date="2003" name="J. Mol. Biol.">
        <title>Genome of Xanthomonas oryzae bacteriophage Xp10: an odd T-odd phage.</title>
        <authorList>
            <person name="Yuzenkova J."/>
            <person name="Nechaev S."/>
            <person name="Berlin J."/>
            <person name="Rogulja D."/>
            <person name="Kuznedelov K."/>
            <person name="Inman R."/>
            <person name="Mushegian A."/>
            <person name="Severinov K."/>
        </authorList>
    </citation>
    <scope>NUCLEOTIDE SEQUENCE</scope>
</reference>
<dbReference type="InterPro" id="IPR003615">
    <property type="entry name" value="HNH_nuc"/>
</dbReference>
<dbReference type="KEGG" id="vg:2648381"/>
<dbReference type="Proteomes" id="UP000001774">
    <property type="component" value="Segment"/>
</dbReference>
<proteinExistence type="predicted"/>
<evidence type="ECO:0000313" key="4">
    <source>
        <dbReference type="Proteomes" id="UP000001774"/>
    </source>
</evidence>